<keyword evidence="1" id="KW-0378">Hydrolase</keyword>
<dbReference type="PANTHER" id="PTHR43611:SF3">
    <property type="entry name" value="FLAVIN MONONUCLEOTIDE HYDROLASE 1, CHLOROPLATIC"/>
    <property type="match status" value="1"/>
</dbReference>
<name>A0A1M4XVM0_9BACT</name>
<dbReference type="Pfam" id="PF00702">
    <property type="entry name" value="Hydrolase"/>
    <property type="match status" value="1"/>
</dbReference>
<dbReference type="SFLD" id="SFLDG01129">
    <property type="entry name" value="C1.5:_HAD__Beta-PGM__Phosphata"/>
    <property type="match status" value="1"/>
</dbReference>
<evidence type="ECO:0000313" key="1">
    <source>
        <dbReference type="EMBL" id="SHE97302.1"/>
    </source>
</evidence>
<gene>
    <name evidence="1" type="ORF">SAMN02745206_01123</name>
</gene>
<dbReference type="SFLD" id="SFLDS00003">
    <property type="entry name" value="Haloacid_Dehalogenase"/>
    <property type="match status" value="1"/>
</dbReference>
<protein>
    <submittedName>
        <fullName evidence="1">Putative hydrolase of the HAD superfamily</fullName>
    </submittedName>
</protein>
<dbReference type="CDD" id="cd02603">
    <property type="entry name" value="HAD_sEH-N_like"/>
    <property type="match status" value="1"/>
</dbReference>
<dbReference type="InterPro" id="IPR006439">
    <property type="entry name" value="HAD-SF_hydro_IA"/>
</dbReference>
<dbReference type="RefSeq" id="WP_073037779.1">
    <property type="nucleotide sequence ID" value="NZ_FQVB01000009.1"/>
</dbReference>
<proteinExistence type="predicted"/>
<dbReference type="PANTHER" id="PTHR43611">
    <property type="entry name" value="ALPHA-D-GLUCOSE 1-PHOSPHATE PHOSPHATASE"/>
    <property type="match status" value="1"/>
</dbReference>
<dbReference type="SUPFAM" id="SSF56784">
    <property type="entry name" value="HAD-like"/>
    <property type="match status" value="1"/>
</dbReference>
<accession>A0A1M4XVM0</accession>
<dbReference type="AlphaFoldDB" id="A0A1M4XVM0"/>
<dbReference type="Proteomes" id="UP000184076">
    <property type="component" value="Unassembled WGS sequence"/>
</dbReference>
<sequence>MQDLEAVIFDFGRVISAQKPESLFRSYEEALGIPQGTLNTIMFDHPAWEEALLGRITPGEYWRRVGPELGLATPEAVEAFRRRYDADERLNEDVAAIVRALHGRLPLAVLSNAPLGLERWLDRWGLLPLFDVVFCSANEGVRKPFAEAYQRTLARLGVRAQGTLFVDDAWENVEAARNLGLQVHHFQNAGLLAEDLRSRGLLSWIDAGKPLRRN</sequence>
<dbReference type="GO" id="GO:0016787">
    <property type="term" value="F:hydrolase activity"/>
    <property type="evidence" value="ECO:0007669"/>
    <property type="project" value="UniProtKB-KW"/>
</dbReference>
<dbReference type="NCBIfam" id="TIGR01509">
    <property type="entry name" value="HAD-SF-IA-v3"/>
    <property type="match status" value="1"/>
</dbReference>
<dbReference type="InterPro" id="IPR036412">
    <property type="entry name" value="HAD-like_sf"/>
</dbReference>
<dbReference type="EMBL" id="FQVB01000009">
    <property type="protein sequence ID" value="SHE97302.1"/>
    <property type="molecule type" value="Genomic_DNA"/>
</dbReference>
<dbReference type="InterPro" id="IPR023214">
    <property type="entry name" value="HAD_sf"/>
</dbReference>
<evidence type="ECO:0000313" key="2">
    <source>
        <dbReference type="Proteomes" id="UP000184076"/>
    </source>
</evidence>
<organism evidence="1 2">
    <name type="scientific">Desulfacinum infernum DSM 9756</name>
    <dbReference type="NCBI Taxonomy" id="1121391"/>
    <lineage>
        <taxon>Bacteria</taxon>
        <taxon>Pseudomonadati</taxon>
        <taxon>Thermodesulfobacteriota</taxon>
        <taxon>Syntrophobacteria</taxon>
        <taxon>Syntrophobacterales</taxon>
        <taxon>Syntrophobacteraceae</taxon>
        <taxon>Desulfacinum</taxon>
    </lineage>
</organism>
<dbReference type="STRING" id="1121391.SAMN02745206_01123"/>
<reference evidence="2" key="1">
    <citation type="submission" date="2016-11" db="EMBL/GenBank/DDBJ databases">
        <authorList>
            <person name="Varghese N."/>
            <person name="Submissions S."/>
        </authorList>
    </citation>
    <scope>NUCLEOTIDE SEQUENCE [LARGE SCALE GENOMIC DNA]</scope>
    <source>
        <strain evidence="2">DSM 9756</strain>
    </source>
</reference>
<keyword evidence="2" id="KW-1185">Reference proteome</keyword>
<dbReference type="Gene3D" id="3.40.50.1000">
    <property type="entry name" value="HAD superfamily/HAD-like"/>
    <property type="match status" value="1"/>
</dbReference>